<gene>
    <name evidence="2" type="ORF">BLX24_06120</name>
</gene>
<evidence type="ECO:0008006" key="4">
    <source>
        <dbReference type="Google" id="ProtNLM"/>
    </source>
</evidence>
<name>A0A1S2VRE9_9BACT</name>
<protein>
    <recommendedName>
        <fullName evidence="4">Potassium transporter KefB</fullName>
    </recommendedName>
</protein>
<dbReference type="Proteomes" id="UP000181790">
    <property type="component" value="Unassembled WGS sequence"/>
</dbReference>
<accession>A0A1S2VRE9</accession>
<reference evidence="2 3" key="1">
    <citation type="submission" date="2016-10" db="EMBL/GenBank/DDBJ databases">
        <title>Arsenicibacter rosenii gen. nov., sp. nov., an efficient arsenic-methylating bacterium isolated from an arsenic-contaminated paddy soil.</title>
        <authorList>
            <person name="Huang K."/>
        </authorList>
    </citation>
    <scope>NUCLEOTIDE SEQUENCE [LARGE SCALE GENOMIC DNA]</scope>
    <source>
        <strain evidence="2 3">SM-1</strain>
    </source>
</reference>
<keyword evidence="3" id="KW-1185">Reference proteome</keyword>
<organism evidence="2 3">
    <name type="scientific">Arsenicibacter rosenii</name>
    <dbReference type="NCBI Taxonomy" id="1750698"/>
    <lineage>
        <taxon>Bacteria</taxon>
        <taxon>Pseudomonadati</taxon>
        <taxon>Bacteroidota</taxon>
        <taxon>Cytophagia</taxon>
        <taxon>Cytophagales</taxon>
        <taxon>Spirosomataceae</taxon>
        <taxon>Arsenicibacter</taxon>
    </lineage>
</organism>
<keyword evidence="1" id="KW-0472">Membrane</keyword>
<feature type="transmembrane region" description="Helical" evidence="1">
    <location>
        <begin position="54"/>
        <end position="74"/>
    </location>
</feature>
<feature type="transmembrane region" description="Helical" evidence="1">
    <location>
        <begin position="15"/>
        <end position="34"/>
    </location>
</feature>
<feature type="transmembrane region" description="Helical" evidence="1">
    <location>
        <begin position="86"/>
        <end position="109"/>
    </location>
</feature>
<evidence type="ECO:0000313" key="3">
    <source>
        <dbReference type="Proteomes" id="UP000181790"/>
    </source>
</evidence>
<evidence type="ECO:0000256" key="1">
    <source>
        <dbReference type="SAM" id="Phobius"/>
    </source>
</evidence>
<dbReference type="EMBL" id="MORL01000002">
    <property type="protein sequence ID" value="OIN60398.1"/>
    <property type="molecule type" value="Genomic_DNA"/>
</dbReference>
<dbReference type="RefSeq" id="WP_071502191.1">
    <property type="nucleotide sequence ID" value="NZ_MORL01000002.1"/>
</dbReference>
<comment type="caution">
    <text evidence="2">The sequence shown here is derived from an EMBL/GenBank/DDBJ whole genome shotgun (WGS) entry which is preliminary data.</text>
</comment>
<evidence type="ECO:0000313" key="2">
    <source>
        <dbReference type="EMBL" id="OIN60398.1"/>
    </source>
</evidence>
<sequence length="110" mass="11960">MYPTNAFRQLSRQSVMIRALTGAGIALAVISLFLSGVKHPHPEWGAYWMAKPLIIVPLAGATGGAFSAFLDFFAHLNGWNKLPARLISGLVFLFGLWLGIVLGLNGTLWH</sequence>
<dbReference type="OrthoDB" id="770034at2"/>
<keyword evidence="1" id="KW-0812">Transmembrane</keyword>
<proteinExistence type="predicted"/>
<dbReference type="AlphaFoldDB" id="A0A1S2VRE9"/>
<keyword evidence="1" id="KW-1133">Transmembrane helix</keyword>